<dbReference type="EMBL" id="DQ068067">
    <property type="protein sequence ID" value="AAY90003.1"/>
    <property type="molecule type" value="Genomic_DNA"/>
</dbReference>
<feature type="transmembrane region" description="Helical" evidence="6">
    <location>
        <begin position="140"/>
        <end position="160"/>
    </location>
</feature>
<dbReference type="Pfam" id="PF09335">
    <property type="entry name" value="VTT_dom"/>
    <property type="match status" value="1"/>
</dbReference>
<protein>
    <recommendedName>
        <fullName evidence="6">TVP38/TMEM64 family membrane protein</fullName>
    </recommendedName>
</protein>
<sequence>MIMTESLIFMKIKKLSISILLLLIIIIGLVTNDEFKSYLIENIENIKALYSDQPLMFISFFIAAYLVMTTLSLPVALLMGLLAGSVFDFYLAVVIVSFTSTIGATVAMSLSRYIIRDYMTSKYKKYFEIINSNFKDNGSYYLFALRMSPLFPFFIINICFGLTKMKLLPFYLISQIGMLPGTIIIILLGNELSNILVSGNVISPSLVIYLTLLGLVPLLSKRFIKLNKRD</sequence>
<evidence type="ECO:0000313" key="8">
    <source>
        <dbReference type="EMBL" id="AAY90003.1"/>
    </source>
</evidence>
<feature type="transmembrane region" description="Helical" evidence="6">
    <location>
        <begin position="56"/>
        <end position="82"/>
    </location>
</feature>
<feature type="transmembrane region" description="Helical" evidence="6">
    <location>
        <begin position="89"/>
        <end position="115"/>
    </location>
</feature>
<accession>Q4JMZ4</accession>
<dbReference type="InterPro" id="IPR032816">
    <property type="entry name" value="VTT_dom"/>
</dbReference>
<feature type="transmembrane region" description="Helical" evidence="6">
    <location>
        <begin position="201"/>
        <end position="219"/>
    </location>
</feature>
<evidence type="ECO:0000256" key="6">
    <source>
        <dbReference type="RuleBase" id="RU366058"/>
    </source>
</evidence>
<feature type="domain" description="VTT" evidence="7">
    <location>
        <begin position="76"/>
        <end position="190"/>
    </location>
</feature>
<evidence type="ECO:0000259" key="7">
    <source>
        <dbReference type="Pfam" id="PF09335"/>
    </source>
</evidence>
<name>Q4JMZ4_9BACT</name>
<proteinExistence type="inferred from homology"/>
<evidence type="ECO:0000256" key="1">
    <source>
        <dbReference type="ARBA" id="ARBA00004651"/>
    </source>
</evidence>
<organism evidence="8">
    <name type="scientific">uncultured bacterium BAC13K9BAC</name>
    <dbReference type="NCBI Taxonomy" id="332979"/>
    <lineage>
        <taxon>Bacteria</taxon>
        <taxon>environmental samples</taxon>
    </lineage>
</organism>
<keyword evidence="3 6" id="KW-0812">Transmembrane</keyword>
<reference evidence="8" key="1">
    <citation type="journal article" date="2005" name="PLoS Biol.">
        <title>New insights into metabolic properties of marine bacteria encoding proteorhodopsins.</title>
        <authorList>
            <person name="Sabehi G."/>
            <person name="Loy A."/>
            <person name="Jung K.H."/>
            <person name="Partha R."/>
            <person name="Spudich J.L."/>
            <person name="Isaacson T."/>
            <person name="Hirschberg J."/>
            <person name="Wagner M."/>
            <person name="Beja O."/>
        </authorList>
    </citation>
    <scope>NUCLEOTIDE SEQUENCE</scope>
</reference>
<keyword evidence="5 6" id="KW-0472">Membrane</keyword>
<dbReference type="AlphaFoldDB" id="Q4JMZ4"/>
<evidence type="ECO:0000256" key="2">
    <source>
        <dbReference type="ARBA" id="ARBA00022475"/>
    </source>
</evidence>
<comment type="similarity">
    <text evidence="6">Belongs to the TVP38/TMEM64 family.</text>
</comment>
<evidence type="ECO:0000256" key="5">
    <source>
        <dbReference type="ARBA" id="ARBA00023136"/>
    </source>
</evidence>
<evidence type="ECO:0000256" key="3">
    <source>
        <dbReference type="ARBA" id="ARBA00022692"/>
    </source>
</evidence>
<dbReference type="GO" id="GO:0005886">
    <property type="term" value="C:plasma membrane"/>
    <property type="evidence" value="ECO:0007669"/>
    <property type="project" value="UniProtKB-SubCell"/>
</dbReference>
<keyword evidence="2 6" id="KW-1003">Cell membrane</keyword>
<evidence type="ECO:0000256" key="4">
    <source>
        <dbReference type="ARBA" id="ARBA00022989"/>
    </source>
</evidence>
<dbReference type="PANTHER" id="PTHR12677:SF59">
    <property type="entry name" value="GOLGI APPARATUS MEMBRANE PROTEIN TVP38-RELATED"/>
    <property type="match status" value="1"/>
</dbReference>
<comment type="subcellular location">
    <subcellularLocation>
        <location evidence="1 6">Cell membrane</location>
        <topology evidence="1 6">Multi-pass membrane protein</topology>
    </subcellularLocation>
</comment>
<dbReference type="PANTHER" id="PTHR12677">
    <property type="entry name" value="GOLGI APPARATUS MEMBRANE PROTEIN TVP38-RELATED"/>
    <property type="match status" value="1"/>
</dbReference>
<feature type="transmembrane region" description="Helical" evidence="6">
    <location>
        <begin position="167"/>
        <end position="189"/>
    </location>
</feature>
<keyword evidence="4 6" id="KW-1133">Transmembrane helix</keyword>
<dbReference type="InterPro" id="IPR015414">
    <property type="entry name" value="TMEM64"/>
</dbReference>